<dbReference type="EMBL" id="VUNE01000003">
    <property type="protein sequence ID" value="MST62720.1"/>
    <property type="molecule type" value="Genomic_DNA"/>
</dbReference>
<feature type="chain" id="PRO_5026843890" description="Lipoprotein" evidence="1">
    <location>
        <begin position="19"/>
        <end position="126"/>
    </location>
</feature>
<comment type="caution">
    <text evidence="2">The sequence shown here is derived from an EMBL/GenBank/DDBJ whole genome shotgun (WGS) entry which is preliminary data.</text>
</comment>
<dbReference type="Proteomes" id="UP000440713">
    <property type="component" value="Unassembled WGS sequence"/>
</dbReference>
<protein>
    <recommendedName>
        <fullName evidence="4">Lipoprotein</fullName>
    </recommendedName>
</protein>
<organism evidence="2 3">
    <name type="scientific">Peptostreptococcus porci</name>
    <dbReference type="NCBI Taxonomy" id="2652282"/>
    <lineage>
        <taxon>Bacteria</taxon>
        <taxon>Bacillati</taxon>
        <taxon>Bacillota</taxon>
        <taxon>Clostridia</taxon>
        <taxon>Peptostreptococcales</taxon>
        <taxon>Peptostreptococcaceae</taxon>
        <taxon>Peptostreptococcus</taxon>
    </lineage>
</organism>
<dbReference type="RefSeq" id="WP_154538079.1">
    <property type="nucleotide sequence ID" value="NZ_VUNE01000003.1"/>
</dbReference>
<evidence type="ECO:0000313" key="2">
    <source>
        <dbReference type="EMBL" id="MST62720.1"/>
    </source>
</evidence>
<keyword evidence="1" id="KW-0732">Signal</keyword>
<evidence type="ECO:0008006" key="4">
    <source>
        <dbReference type="Google" id="ProtNLM"/>
    </source>
</evidence>
<dbReference type="AlphaFoldDB" id="A0A6N7X170"/>
<name>A0A6N7X170_9FIRM</name>
<gene>
    <name evidence="2" type="ORF">FYJ71_07040</name>
</gene>
<keyword evidence="3" id="KW-1185">Reference proteome</keyword>
<sequence length="126" mass="14880">MIKKIMGVLSVCMILALAACSNEEPKQQGELYEKNPVDVCQKYIENLTSEDKLKYVYSDMNKDAKRYTEYSGYFEQEYFLVKDFTEEKEIKEHLKYLRGQIKECKMEYVKPSDHINMLSNPLVIKN</sequence>
<feature type="signal peptide" evidence="1">
    <location>
        <begin position="1"/>
        <end position="18"/>
    </location>
</feature>
<accession>A0A6N7X170</accession>
<reference evidence="2 3" key="1">
    <citation type="submission" date="2019-08" db="EMBL/GenBank/DDBJ databases">
        <title>In-depth cultivation of the pig gut microbiome towards novel bacterial diversity and tailored functional studies.</title>
        <authorList>
            <person name="Wylensek D."/>
            <person name="Hitch T.C.A."/>
            <person name="Clavel T."/>
        </authorList>
    </citation>
    <scope>NUCLEOTIDE SEQUENCE [LARGE SCALE GENOMIC DNA]</scope>
    <source>
        <strain evidence="2 3">WCA-SAB-591-4A-A</strain>
    </source>
</reference>
<dbReference type="PROSITE" id="PS51257">
    <property type="entry name" value="PROKAR_LIPOPROTEIN"/>
    <property type="match status" value="1"/>
</dbReference>
<evidence type="ECO:0000313" key="3">
    <source>
        <dbReference type="Proteomes" id="UP000440713"/>
    </source>
</evidence>
<evidence type="ECO:0000256" key="1">
    <source>
        <dbReference type="SAM" id="SignalP"/>
    </source>
</evidence>
<proteinExistence type="predicted"/>